<keyword evidence="2" id="KW-1185">Reference proteome</keyword>
<evidence type="ECO:0000313" key="1">
    <source>
        <dbReference type="EMBL" id="AFK05603.1"/>
    </source>
</evidence>
<dbReference type="RefSeq" id="WP_015026349.1">
    <property type="nucleotide sequence ID" value="NC_018742.1"/>
</dbReference>
<dbReference type="EMBL" id="CP002962">
    <property type="protein sequence ID" value="AFK05603.1"/>
    <property type="molecule type" value="Genomic_DNA"/>
</dbReference>
<keyword evidence="1" id="KW-0614">Plasmid</keyword>
<dbReference type="Proteomes" id="UP000002875">
    <property type="component" value="Plasmid pEMTOL01"/>
</dbReference>
<reference evidence="1 2" key="1">
    <citation type="submission" date="2011-07" db="EMBL/GenBank/DDBJ databases">
        <title>The complete genome of plasmid 1 of Emticicia oligotrophica DSM 17448.</title>
        <authorList>
            <consortium name="US DOE Joint Genome Institute (JGI-PGF)"/>
            <person name="Lucas S."/>
            <person name="Han J."/>
            <person name="Lapidus A."/>
            <person name="Bruce D."/>
            <person name="Goodwin L."/>
            <person name="Pitluck S."/>
            <person name="Peters L."/>
            <person name="Kyrpides N."/>
            <person name="Mavromatis K."/>
            <person name="Ivanova N."/>
            <person name="Ovchinnikova G."/>
            <person name="Teshima H."/>
            <person name="Detter J.C."/>
            <person name="Tapia R."/>
            <person name="Han C."/>
            <person name="Land M."/>
            <person name="Hauser L."/>
            <person name="Markowitz V."/>
            <person name="Cheng J.-F."/>
            <person name="Hugenholtz P."/>
            <person name="Woyke T."/>
            <person name="Wu D."/>
            <person name="Tindall B."/>
            <person name="Pomrenke H."/>
            <person name="Brambilla E."/>
            <person name="Klenk H.-P."/>
            <person name="Eisen J.A."/>
        </authorList>
    </citation>
    <scope>NUCLEOTIDE SEQUENCE [LARGE SCALE GENOMIC DNA]</scope>
    <source>
        <strain evidence="2">DSM 17448 / GPTSA100-15</strain>
        <plasmid evidence="1 2">pEMTOL01</plasmid>
    </source>
</reference>
<geneLocation type="plasmid" evidence="1 2">
    <name>pEMTOL01</name>
</geneLocation>
<name>A0ABM5N7Y9_EMTOG</name>
<evidence type="ECO:0000313" key="2">
    <source>
        <dbReference type="Proteomes" id="UP000002875"/>
    </source>
</evidence>
<gene>
    <name evidence="1" type="ordered locus">Emtol_0336</name>
</gene>
<proteinExistence type="predicted"/>
<accession>A0ABM5N7Y9</accession>
<protein>
    <submittedName>
        <fullName evidence="1">Uncharacterized protein</fullName>
    </submittedName>
</protein>
<sequence length="219" mass="25664">MNQHKELQSFFEEFGYQIYENISPNSNGDKLKRNILLNRFLNPDNATFMPFVVNNIEQLATYFQNEYSQKGPQKPELTLNQKIDAQLRELRIHLSETEIHHLLNDKKVVTKLALKKQNEQAQSQYNSIEIKLNPKTEDSTLSIRFRQPKIIIPKEIAQKISKNDRKMIALLIQSNQSFTFNLTDTILRIVPAEKTKKEVQAPQMQNSIFSDLKQLKFKM</sequence>
<organism evidence="1 2">
    <name type="scientific">Emticicia oligotrophica (strain DSM 17448 / CIP 109782 / MTCC 6937 / GPTSA100-15)</name>
    <dbReference type="NCBI Taxonomy" id="929562"/>
    <lineage>
        <taxon>Bacteria</taxon>
        <taxon>Pseudomonadati</taxon>
        <taxon>Bacteroidota</taxon>
        <taxon>Cytophagia</taxon>
        <taxon>Cytophagales</taxon>
        <taxon>Leadbetterellaceae</taxon>
        <taxon>Emticicia</taxon>
    </lineage>
</organism>